<feature type="non-terminal residue" evidence="7">
    <location>
        <position position="306"/>
    </location>
</feature>
<organism evidence="7 8">
    <name type="scientific">Streptococcus suis</name>
    <dbReference type="NCBI Taxonomy" id="1307"/>
    <lineage>
        <taxon>Bacteria</taxon>
        <taxon>Bacillati</taxon>
        <taxon>Bacillota</taxon>
        <taxon>Bacilli</taxon>
        <taxon>Lactobacillales</taxon>
        <taxon>Streptococcaceae</taxon>
        <taxon>Streptococcus</taxon>
    </lineage>
</organism>
<dbReference type="EMBL" id="SSXL01000092">
    <property type="protein sequence ID" value="TIH98025.1"/>
    <property type="molecule type" value="Genomic_DNA"/>
</dbReference>
<feature type="non-terminal residue" evidence="7">
    <location>
        <position position="1"/>
    </location>
</feature>
<dbReference type="AlphaFoldDB" id="A0A4T2GGU0"/>
<sequence>KASSDYAKALELKTQAEKTLADATATPLQTQVAENNLRLATIALQNAEARKADAQKAVDNFSADLATKKAALDAAKTELAQAQATATAKAEALETAKTELVKQQATLDSLNKDKNALLAEKDRLVEEAKALATELKGYLEAPAILANAQATLTEKQAALTEAQAKAETAQNKLETVTAKLAAEESKLAELQAEYNKLKDLEDKAKDNVIATLSDGTIVAVPKDAPTAVEKPAVDVDAVKDAITKGQDVTVVDGKVVVTNPQAGVTVTPRGITYSRVDRAKALPNTGEQTSLLALAGVAVLSSLGLA</sequence>
<evidence type="ECO:0000259" key="6">
    <source>
        <dbReference type="PROSITE" id="PS50847"/>
    </source>
</evidence>
<evidence type="ECO:0000313" key="7">
    <source>
        <dbReference type="EMBL" id="TIH98025.1"/>
    </source>
</evidence>
<keyword evidence="3" id="KW-0732">Signal</keyword>
<dbReference type="RefSeq" id="WP_136648424.1">
    <property type="nucleotide sequence ID" value="NZ_JAIMDZ010000092.1"/>
</dbReference>
<keyword evidence="5" id="KW-0175">Coiled coil</keyword>
<evidence type="ECO:0000313" key="8">
    <source>
        <dbReference type="Proteomes" id="UP000309259"/>
    </source>
</evidence>
<evidence type="ECO:0000256" key="2">
    <source>
        <dbReference type="ARBA" id="ARBA00022525"/>
    </source>
</evidence>
<accession>A0A4T2GGU0</accession>
<comment type="caution">
    <text evidence="7">The sequence shown here is derived from an EMBL/GenBank/DDBJ whole genome shotgun (WGS) entry which is preliminary data.</text>
</comment>
<dbReference type="Gene3D" id="1.10.287.1490">
    <property type="match status" value="1"/>
</dbReference>
<proteinExistence type="predicted"/>
<dbReference type="Proteomes" id="UP000309259">
    <property type="component" value="Unassembled WGS sequence"/>
</dbReference>
<dbReference type="PROSITE" id="PS50847">
    <property type="entry name" value="GRAM_POS_ANCHORING"/>
    <property type="match status" value="1"/>
</dbReference>
<keyword evidence="4" id="KW-0572">Peptidoglycan-anchor</keyword>
<reference evidence="7 8" key="1">
    <citation type="submission" date="2019-04" db="EMBL/GenBank/DDBJ databases">
        <title>Genome analysis of Streptococcus suis strain WUSS327.</title>
        <authorList>
            <person name="Chen H."/>
            <person name="Gao X."/>
            <person name="Wu Z."/>
        </authorList>
    </citation>
    <scope>NUCLEOTIDE SEQUENCE [LARGE SCALE GENOMIC DNA]</scope>
    <source>
        <strain evidence="7 8">WUSS327</strain>
    </source>
</reference>
<gene>
    <name evidence="7" type="ORF">FAJ35_11935</name>
</gene>
<dbReference type="InterPro" id="IPR019931">
    <property type="entry name" value="LPXTG_anchor"/>
</dbReference>
<keyword evidence="1" id="KW-0134">Cell wall</keyword>
<keyword evidence="2" id="KW-0964">Secreted</keyword>
<protein>
    <submittedName>
        <fullName evidence="7">LPXTG cell wall anchor domain-containing protein</fullName>
    </submittedName>
</protein>
<feature type="coiled-coil region" evidence="5">
    <location>
        <begin position="30"/>
        <end position="207"/>
    </location>
</feature>
<evidence type="ECO:0000256" key="4">
    <source>
        <dbReference type="ARBA" id="ARBA00023088"/>
    </source>
</evidence>
<evidence type="ECO:0000256" key="1">
    <source>
        <dbReference type="ARBA" id="ARBA00022512"/>
    </source>
</evidence>
<feature type="domain" description="Gram-positive cocci surface proteins LPxTG" evidence="6">
    <location>
        <begin position="282"/>
        <end position="306"/>
    </location>
</feature>
<evidence type="ECO:0000256" key="3">
    <source>
        <dbReference type="ARBA" id="ARBA00022729"/>
    </source>
</evidence>
<dbReference type="NCBIfam" id="TIGR01167">
    <property type="entry name" value="LPXTG_anchor"/>
    <property type="match status" value="1"/>
</dbReference>
<evidence type="ECO:0000256" key="5">
    <source>
        <dbReference type="SAM" id="Coils"/>
    </source>
</evidence>
<name>A0A4T2GGU0_STRSU</name>